<accession>K7M4R0</accession>
<dbReference type="EMBL" id="CM000847">
    <property type="protein sequence ID" value="KRH14575.1"/>
    <property type="molecule type" value="Genomic_DNA"/>
</dbReference>
<evidence type="ECO:0000313" key="1">
    <source>
        <dbReference type="EMBL" id="KRH14575.1"/>
    </source>
</evidence>
<keyword evidence="3" id="KW-1185">Reference proteome</keyword>
<dbReference type="PaxDb" id="3847-GLYMA14G03870.1"/>
<evidence type="ECO:0000313" key="2">
    <source>
        <dbReference type="EnsemblPlants" id="KRH14575"/>
    </source>
</evidence>
<dbReference type="HOGENOM" id="CLU_3091152_0_0_1"/>
<dbReference type="Proteomes" id="UP000008827">
    <property type="component" value="Chromosome 14"/>
</dbReference>
<sequence length="52" mass="5766">MPAVDGMLSVILDTGITTACYLVLMSYHGLSWIVGFNSSETKLCNCIQWLRL</sequence>
<organism evidence="2">
    <name type="scientific">Glycine max</name>
    <name type="common">Soybean</name>
    <name type="synonym">Glycine hispida</name>
    <dbReference type="NCBI Taxonomy" id="3847"/>
    <lineage>
        <taxon>Eukaryota</taxon>
        <taxon>Viridiplantae</taxon>
        <taxon>Streptophyta</taxon>
        <taxon>Embryophyta</taxon>
        <taxon>Tracheophyta</taxon>
        <taxon>Spermatophyta</taxon>
        <taxon>Magnoliopsida</taxon>
        <taxon>eudicotyledons</taxon>
        <taxon>Gunneridae</taxon>
        <taxon>Pentapetalae</taxon>
        <taxon>rosids</taxon>
        <taxon>fabids</taxon>
        <taxon>Fabales</taxon>
        <taxon>Fabaceae</taxon>
        <taxon>Papilionoideae</taxon>
        <taxon>50 kb inversion clade</taxon>
        <taxon>NPAAA clade</taxon>
        <taxon>indigoferoid/millettioid clade</taxon>
        <taxon>Phaseoleae</taxon>
        <taxon>Glycine</taxon>
        <taxon>Glycine subgen. Soja</taxon>
    </lineage>
</organism>
<dbReference type="AlphaFoldDB" id="K7M4R0"/>
<proteinExistence type="predicted"/>
<reference evidence="1" key="3">
    <citation type="submission" date="2018-07" db="EMBL/GenBank/DDBJ databases">
        <title>WGS assembly of Glycine max.</title>
        <authorList>
            <person name="Schmutz J."/>
            <person name="Cannon S."/>
            <person name="Schlueter J."/>
            <person name="Ma J."/>
            <person name="Mitros T."/>
            <person name="Nelson W."/>
            <person name="Hyten D."/>
            <person name="Song Q."/>
            <person name="Thelen J."/>
            <person name="Cheng J."/>
            <person name="Xu D."/>
            <person name="Hellsten U."/>
            <person name="May G."/>
            <person name="Yu Y."/>
            <person name="Sakurai T."/>
            <person name="Umezawa T."/>
            <person name="Bhattacharyya M."/>
            <person name="Sandhu D."/>
            <person name="Valliyodan B."/>
            <person name="Lindquist E."/>
            <person name="Peto M."/>
            <person name="Grant D."/>
            <person name="Shu S."/>
            <person name="Goodstein D."/>
            <person name="Barry K."/>
            <person name="Futrell-Griggs M."/>
            <person name="Abernathy B."/>
            <person name="Du J."/>
            <person name="Tian Z."/>
            <person name="Zhu L."/>
            <person name="Gill N."/>
            <person name="Joshi T."/>
            <person name="Libault M."/>
            <person name="Sethuraman A."/>
            <person name="Zhang X."/>
            <person name="Shinozaki K."/>
            <person name="Nguyen H."/>
            <person name="Wing R."/>
            <person name="Cregan P."/>
            <person name="Specht J."/>
            <person name="Grimwood J."/>
            <person name="Rokhsar D."/>
            <person name="Stacey G."/>
            <person name="Shoemaker R."/>
            <person name="Jackson S."/>
        </authorList>
    </citation>
    <scope>NUCLEOTIDE SEQUENCE</scope>
    <source>
        <tissue evidence="1">Callus</tissue>
    </source>
</reference>
<name>K7M4R0_SOYBN</name>
<gene>
    <name evidence="1" type="ORF">GLYMA_14G034500</name>
</gene>
<dbReference type="Gramene" id="KRH14575">
    <property type="protein sequence ID" value="KRH14575"/>
    <property type="gene ID" value="GLYMA_14G034500"/>
</dbReference>
<dbReference type="EnsemblPlants" id="KRH14575">
    <property type="protein sequence ID" value="KRH14575"/>
    <property type="gene ID" value="GLYMA_14G034500"/>
</dbReference>
<reference evidence="1 2" key="1">
    <citation type="journal article" date="2010" name="Nature">
        <title>Genome sequence of the palaeopolyploid soybean.</title>
        <authorList>
            <person name="Schmutz J."/>
            <person name="Cannon S.B."/>
            <person name="Schlueter J."/>
            <person name="Ma J."/>
            <person name="Mitros T."/>
            <person name="Nelson W."/>
            <person name="Hyten D.L."/>
            <person name="Song Q."/>
            <person name="Thelen J.J."/>
            <person name="Cheng J."/>
            <person name="Xu D."/>
            <person name="Hellsten U."/>
            <person name="May G.D."/>
            <person name="Yu Y."/>
            <person name="Sakurai T."/>
            <person name="Umezawa T."/>
            <person name="Bhattacharyya M.K."/>
            <person name="Sandhu D."/>
            <person name="Valliyodan B."/>
            <person name="Lindquist E."/>
            <person name="Peto M."/>
            <person name="Grant D."/>
            <person name="Shu S."/>
            <person name="Goodstein D."/>
            <person name="Barry K."/>
            <person name="Futrell-Griggs M."/>
            <person name="Abernathy B."/>
            <person name="Du J."/>
            <person name="Tian Z."/>
            <person name="Zhu L."/>
            <person name="Gill N."/>
            <person name="Joshi T."/>
            <person name="Libault M."/>
            <person name="Sethuraman A."/>
            <person name="Zhang X.-C."/>
            <person name="Shinozaki K."/>
            <person name="Nguyen H.T."/>
            <person name="Wing R.A."/>
            <person name="Cregan P."/>
            <person name="Specht J."/>
            <person name="Grimwood J."/>
            <person name="Rokhsar D."/>
            <person name="Stacey G."/>
            <person name="Shoemaker R.C."/>
            <person name="Jackson S.A."/>
        </authorList>
    </citation>
    <scope>NUCLEOTIDE SEQUENCE [LARGE SCALE GENOMIC DNA]</scope>
    <source>
        <strain evidence="2">cv. Williams 82</strain>
        <tissue evidence="1">Callus</tissue>
    </source>
</reference>
<evidence type="ECO:0000313" key="3">
    <source>
        <dbReference type="Proteomes" id="UP000008827"/>
    </source>
</evidence>
<protein>
    <submittedName>
        <fullName evidence="1 2">Uncharacterized protein</fullName>
    </submittedName>
</protein>
<dbReference type="InParanoid" id="K7M4R0"/>
<reference evidence="2" key="2">
    <citation type="submission" date="2018-02" db="UniProtKB">
        <authorList>
            <consortium name="EnsemblPlants"/>
        </authorList>
    </citation>
    <scope>IDENTIFICATION</scope>
    <source>
        <strain evidence="2">Williams 82</strain>
    </source>
</reference>